<name>A0A0K2SIE8_LIMPI</name>
<dbReference type="GO" id="GO:0003700">
    <property type="term" value="F:DNA-binding transcription factor activity"/>
    <property type="evidence" value="ECO:0007669"/>
    <property type="project" value="InterPro"/>
</dbReference>
<dbReference type="Gene3D" id="1.10.10.10">
    <property type="entry name" value="Winged helix-like DNA-binding domain superfamily/Winged helix DNA-binding domain"/>
    <property type="match status" value="1"/>
</dbReference>
<evidence type="ECO:0000313" key="3">
    <source>
        <dbReference type="Proteomes" id="UP000065807"/>
    </source>
</evidence>
<dbReference type="InterPro" id="IPR036390">
    <property type="entry name" value="WH_DNA-bd_sf"/>
</dbReference>
<sequence length="95" mass="10835">MTGSWTFLTNHAQVLLCVAENRMITTREISEIVGITERSAQRLLDDLEAEGYITRHRVGRRNRYEIHPEISMRHPAQRGVAVKVLLDILAGNHSD</sequence>
<dbReference type="InterPro" id="IPR011991">
    <property type="entry name" value="ArsR-like_HTH"/>
</dbReference>
<dbReference type="CDD" id="cd00090">
    <property type="entry name" value="HTH_ARSR"/>
    <property type="match status" value="1"/>
</dbReference>
<dbReference type="AlphaFoldDB" id="A0A0K2SIE8"/>
<dbReference type="SUPFAM" id="SSF46785">
    <property type="entry name" value="Winged helix' DNA-binding domain"/>
    <property type="match status" value="1"/>
</dbReference>
<protein>
    <submittedName>
        <fullName evidence="2">Regulatory protein ArsR</fullName>
    </submittedName>
</protein>
<proteinExistence type="predicted"/>
<dbReference type="Pfam" id="PF12802">
    <property type="entry name" value="MarR_2"/>
    <property type="match status" value="1"/>
</dbReference>
<dbReference type="InterPro" id="IPR000835">
    <property type="entry name" value="HTH_MarR-typ"/>
</dbReference>
<feature type="domain" description="HTH marR-type" evidence="1">
    <location>
        <begin position="10"/>
        <end position="59"/>
    </location>
</feature>
<evidence type="ECO:0000313" key="2">
    <source>
        <dbReference type="EMBL" id="BAS26901.1"/>
    </source>
</evidence>
<evidence type="ECO:0000259" key="1">
    <source>
        <dbReference type="Pfam" id="PF12802"/>
    </source>
</evidence>
<accession>A0A0K2SIE8</accession>
<organism evidence="2 3">
    <name type="scientific">Limnochorda pilosa</name>
    <dbReference type="NCBI Taxonomy" id="1555112"/>
    <lineage>
        <taxon>Bacteria</taxon>
        <taxon>Bacillati</taxon>
        <taxon>Bacillota</taxon>
        <taxon>Limnochordia</taxon>
        <taxon>Limnochordales</taxon>
        <taxon>Limnochordaceae</taxon>
        <taxon>Limnochorda</taxon>
    </lineage>
</organism>
<gene>
    <name evidence="2" type="ORF">LIP_1044</name>
</gene>
<reference evidence="3" key="2">
    <citation type="journal article" date="2016" name="Int. J. Syst. Evol. Microbiol.">
        <title>Complete genome sequence and cell structure of Limnochorda pilosa, a Gram-negative spore-former within the phylum Firmicutes.</title>
        <authorList>
            <person name="Watanabe M."/>
            <person name="Kojima H."/>
            <person name="Fukui M."/>
        </authorList>
    </citation>
    <scope>NUCLEOTIDE SEQUENCE [LARGE SCALE GENOMIC DNA]</scope>
    <source>
        <strain evidence="3">HC45</strain>
    </source>
</reference>
<dbReference type="Proteomes" id="UP000065807">
    <property type="component" value="Chromosome"/>
</dbReference>
<reference evidence="3" key="1">
    <citation type="submission" date="2015-07" db="EMBL/GenBank/DDBJ databases">
        <title>Complete genome sequence and phylogenetic analysis of Limnochorda pilosa.</title>
        <authorList>
            <person name="Watanabe M."/>
            <person name="Kojima H."/>
            <person name="Fukui M."/>
        </authorList>
    </citation>
    <scope>NUCLEOTIDE SEQUENCE [LARGE SCALE GENOMIC DNA]</scope>
    <source>
        <strain evidence="3">HC45</strain>
    </source>
</reference>
<dbReference type="InterPro" id="IPR036388">
    <property type="entry name" value="WH-like_DNA-bd_sf"/>
</dbReference>
<dbReference type="KEGG" id="lpil:LIP_1044"/>
<dbReference type="EMBL" id="AP014924">
    <property type="protein sequence ID" value="BAS26901.1"/>
    <property type="molecule type" value="Genomic_DNA"/>
</dbReference>
<dbReference type="RefSeq" id="WP_068135040.1">
    <property type="nucleotide sequence ID" value="NZ_AP014924.1"/>
</dbReference>
<dbReference type="PATRIC" id="fig|1555112.3.peg.1088"/>
<keyword evidence="3" id="KW-1185">Reference proteome</keyword>